<keyword evidence="7 11" id="KW-0472">Membrane</keyword>
<evidence type="ECO:0000313" key="14">
    <source>
        <dbReference type="Proteomes" id="UP000632740"/>
    </source>
</evidence>
<protein>
    <submittedName>
        <fullName evidence="13">Membrane protein</fullName>
    </submittedName>
</protein>
<name>A0A919U2E1_9CELL</name>
<keyword evidence="9" id="KW-0676">Redox-active center</keyword>
<dbReference type="InterPro" id="IPR038354">
    <property type="entry name" value="VKOR_sf"/>
</dbReference>
<evidence type="ECO:0000313" key="13">
    <source>
        <dbReference type="EMBL" id="GIG22266.1"/>
    </source>
</evidence>
<feature type="region of interest" description="Disordered" evidence="10">
    <location>
        <begin position="1"/>
        <end position="34"/>
    </location>
</feature>
<evidence type="ECO:0000256" key="5">
    <source>
        <dbReference type="ARBA" id="ARBA00022989"/>
    </source>
</evidence>
<evidence type="ECO:0000256" key="11">
    <source>
        <dbReference type="SAM" id="Phobius"/>
    </source>
</evidence>
<feature type="compositionally biased region" description="Polar residues" evidence="10">
    <location>
        <begin position="1"/>
        <end position="11"/>
    </location>
</feature>
<keyword evidence="4" id="KW-0874">Quinone</keyword>
<dbReference type="InterPro" id="IPR041714">
    <property type="entry name" value="VKOR_Actinobacteria"/>
</dbReference>
<dbReference type="GO" id="GO:0016491">
    <property type="term" value="F:oxidoreductase activity"/>
    <property type="evidence" value="ECO:0007669"/>
    <property type="project" value="UniProtKB-KW"/>
</dbReference>
<dbReference type="Pfam" id="PF07884">
    <property type="entry name" value="VKOR"/>
    <property type="match status" value="1"/>
</dbReference>
<organism evidence="13 14">
    <name type="scientific">Cellulomonas chitinilytica</name>
    <dbReference type="NCBI Taxonomy" id="398759"/>
    <lineage>
        <taxon>Bacteria</taxon>
        <taxon>Bacillati</taxon>
        <taxon>Actinomycetota</taxon>
        <taxon>Actinomycetes</taxon>
        <taxon>Micrococcales</taxon>
        <taxon>Cellulomonadaceae</taxon>
        <taxon>Cellulomonas</taxon>
    </lineage>
</organism>
<dbReference type="InterPro" id="IPR012932">
    <property type="entry name" value="VKOR"/>
</dbReference>
<keyword evidence="6" id="KW-0560">Oxidoreductase</keyword>
<feature type="compositionally biased region" description="Acidic residues" evidence="10">
    <location>
        <begin position="14"/>
        <end position="34"/>
    </location>
</feature>
<feature type="transmembrane region" description="Helical" evidence="11">
    <location>
        <begin position="163"/>
        <end position="184"/>
    </location>
</feature>
<evidence type="ECO:0000256" key="9">
    <source>
        <dbReference type="ARBA" id="ARBA00023284"/>
    </source>
</evidence>
<gene>
    <name evidence="13" type="ORF">Cch01nite_29900</name>
</gene>
<feature type="transmembrane region" description="Helical" evidence="11">
    <location>
        <begin position="54"/>
        <end position="76"/>
    </location>
</feature>
<dbReference type="Gene3D" id="1.20.1440.130">
    <property type="entry name" value="VKOR domain"/>
    <property type="match status" value="1"/>
</dbReference>
<dbReference type="EMBL" id="BONK01000010">
    <property type="protein sequence ID" value="GIG22266.1"/>
    <property type="molecule type" value="Genomic_DNA"/>
</dbReference>
<evidence type="ECO:0000256" key="3">
    <source>
        <dbReference type="ARBA" id="ARBA00022692"/>
    </source>
</evidence>
<comment type="subcellular location">
    <subcellularLocation>
        <location evidence="1">Membrane</location>
        <topology evidence="1">Multi-pass membrane protein</topology>
    </subcellularLocation>
</comment>
<feature type="domain" description="Vitamin K epoxide reductase" evidence="12">
    <location>
        <begin position="47"/>
        <end position="187"/>
    </location>
</feature>
<evidence type="ECO:0000256" key="10">
    <source>
        <dbReference type="SAM" id="MobiDB-lite"/>
    </source>
</evidence>
<comment type="similarity">
    <text evidence="2">Belongs to the VKOR family.</text>
</comment>
<keyword evidence="3 11" id="KW-0812">Transmembrane</keyword>
<evidence type="ECO:0000256" key="1">
    <source>
        <dbReference type="ARBA" id="ARBA00004141"/>
    </source>
</evidence>
<reference evidence="13" key="1">
    <citation type="submission" date="2021-01" db="EMBL/GenBank/DDBJ databases">
        <title>Whole genome shotgun sequence of Cellulomonas chitinilytica NBRC 110799.</title>
        <authorList>
            <person name="Komaki H."/>
            <person name="Tamura T."/>
        </authorList>
    </citation>
    <scope>NUCLEOTIDE SEQUENCE</scope>
    <source>
        <strain evidence="13">NBRC 110799</strain>
    </source>
</reference>
<keyword evidence="8" id="KW-1015">Disulfide bond</keyword>
<evidence type="ECO:0000259" key="12">
    <source>
        <dbReference type="SMART" id="SM00756"/>
    </source>
</evidence>
<keyword evidence="14" id="KW-1185">Reference proteome</keyword>
<dbReference type="AlphaFoldDB" id="A0A919U2E1"/>
<comment type="caution">
    <text evidence="13">The sequence shown here is derived from an EMBL/GenBank/DDBJ whole genome shotgun (WGS) entry which is preliminary data.</text>
</comment>
<dbReference type="CDD" id="cd12922">
    <property type="entry name" value="VKOR_5"/>
    <property type="match status" value="1"/>
</dbReference>
<feature type="transmembrane region" description="Helical" evidence="11">
    <location>
        <begin position="213"/>
        <end position="232"/>
    </location>
</feature>
<evidence type="ECO:0000256" key="6">
    <source>
        <dbReference type="ARBA" id="ARBA00023002"/>
    </source>
</evidence>
<evidence type="ECO:0000256" key="4">
    <source>
        <dbReference type="ARBA" id="ARBA00022719"/>
    </source>
</evidence>
<sequence length="237" mass="25619">MTDAATPTSRGSDPDVDALDPDDGYEDDLDLVDDDPDLLQPAPLVWRRRTAIEMAISGVIGLYTSFVLSIEAIALAKDPESTFGCDLNSVISCAEVASRWQAQLFGWPNAFLGIAAEAVVITVAVAMIGGVTFPRWFMLAAETIYTAGLIFALWLFYEAWAVIGALCPWCLLITLTTTVVWAGLTRICIRDGHLFPGPRGAPLRRFVASGNDWFVTIAFLVVIAILVVAKYGSSLLS</sequence>
<evidence type="ECO:0000256" key="2">
    <source>
        <dbReference type="ARBA" id="ARBA00006214"/>
    </source>
</evidence>
<dbReference type="SMART" id="SM00756">
    <property type="entry name" value="VKc"/>
    <property type="match status" value="1"/>
</dbReference>
<feature type="transmembrane region" description="Helical" evidence="11">
    <location>
        <begin position="136"/>
        <end position="157"/>
    </location>
</feature>
<feature type="transmembrane region" description="Helical" evidence="11">
    <location>
        <begin position="110"/>
        <end position="129"/>
    </location>
</feature>
<keyword evidence="5 11" id="KW-1133">Transmembrane helix</keyword>
<dbReference type="RefSeq" id="WP_239070628.1">
    <property type="nucleotide sequence ID" value="NZ_BONK01000010.1"/>
</dbReference>
<dbReference type="GO" id="GO:0016020">
    <property type="term" value="C:membrane"/>
    <property type="evidence" value="ECO:0007669"/>
    <property type="project" value="UniProtKB-SubCell"/>
</dbReference>
<evidence type="ECO:0000256" key="7">
    <source>
        <dbReference type="ARBA" id="ARBA00023136"/>
    </source>
</evidence>
<accession>A0A919U2E1</accession>
<dbReference type="GO" id="GO:0048038">
    <property type="term" value="F:quinone binding"/>
    <property type="evidence" value="ECO:0007669"/>
    <property type="project" value="UniProtKB-KW"/>
</dbReference>
<proteinExistence type="inferred from homology"/>
<evidence type="ECO:0000256" key="8">
    <source>
        <dbReference type="ARBA" id="ARBA00023157"/>
    </source>
</evidence>
<dbReference type="Proteomes" id="UP000632740">
    <property type="component" value="Unassembled WGS sequence"/>
</dbReference>